<dbReference type="Proteomes" id="UP000747542">
    <property type="component" value="Unassembled WGS sequence"/>
</dbReference>
<evidence type="ECO:0000313" key="3">
    <source>
        <dbReference type="Proteomes" id="UP000747542"/>
    </source>
</evidence>
<sequence>MLRWCYTCCRGSVAPVELVGVSAAGGGSTDFLLLWCFNTTGGRQDGRHHRHKGISSSEATSPEMTFLVVERESEVELDKLPRRSVRKFRQEAAGPGLKAASGRVVTITSFGHKWVKEVKDLDLDGDLKFQISRPLRTLEIYAATKLMNANFTMELHRKLEGTGVTTNCVHPGIVNTDIFNCMTSRVWYGFFVKLFVRAYAKTMNHRTSGVPIDTCSEKQGQRDPDLECGPVWSQLLIFKNAPNKEELIPRSRIDGSRKQNLNSRFGDGCWCSTS</sequence>
<dbReference type="PANTHER" id="PTHR43157">
    <property type="entry name" value="PHOSPHATIDYLINOSITOL-GLYCAN BIOSYNTHESIS CLASS F PROTEIN-RELATED"/>
    <property type="match status" value="1"/>
</dbReference>
<keyword evidence="1" id="KW-0560">Oxidoreductase</keyword>
<organism evidence="2 3">
    <name type="scientific">Homarus americanus</name>
    <name type="common">American lobster</name>
    <dbReference type="NCBI Taxonomy" id="6706"/>
    <lineage>
        <taxon>Eukaryota</taxon>
        <taxon>Metazoa</taxon>
        <taxon>Ecdysozoa</taxon>
        <taxon>Arthropoda</taxon>
        <taxon>Crustacea</taxon>
        <taxon>Multicrustacea</taxon>
        <taxon>Malacostraca</taxon>
        <taxon>Eumalacostraca</taxon>
        <taxon>Eucarida</taxon>
        <taxon>Decapoda</taxon>
        <taxon>Pleocyemata</taxon>
        <taxon>Astacidea</taxon>
        <taxon>Nephropoidea</taxon>
        <taxon>Nephropidae</taxon>
        <taxon>Homarus</taxon>
    </lineage>
</organism>
<comment type="caution">
    <text evidence="2">The sequence shown here is derived from an EMBL/GenBank/DDBJ whole genome shotgun (WGS) entry which is preliminary data.</text>
</comment>
<dbReference type="EMBL" id="JAHLQT010015813">
    <property type="protein sequence ID" value="KAG7169576.1"/>
    <property type="molecule type" value="Genomic_DNA"/>
</dbReference>
<dbReference type="AlphaFoldDB" id="A0A8J5K528"/>
<evidence type="ECO:0000313" key="2">
    <source>
        <dbReference type="EMBL" id="KAG7169576.1"/>
    </source>
</evidence>
<proteinExistence type="predicted"/>
<dbReference type="SUPFAM" id="SSF51735">
    <property type="entry name" value="NAD(P)-binding Rossmann-fold domains"/>
    <property type="match status" value="1"/>
</dbReference>
<name>A0A8J5K528_HOMAM</name>
<keyword evidence="3" id="KW-1185">Reference proteome</keyword>
<dbReference type="InterPro" id="IPR002347">
    <property type="entry name" value="SDR_fam"/>
</dbReference>
<dbReference type="Gene3D" id="3.40.50.720">
    <property type="entry name" value="NAD(P)-binding Rossmann-like Domain"/>
    <property type="match status" value="1"/>
</dbReference>
<accession>A0A8J5K528</accession>
<reference evidence="2" key="1">
    <citation type="journal article" date="2021" name="Sci. Adv.">
        <title>The American lobster genome reveals insights on longevity, neural, and immune adaptations.</title>
        <authorList>
            <person name="Polinski J.M."/>
            <person name="Zimin A.V."/>
            <person name="Clark K.F."/>
            <person name="Kohn A.B."/>
            <person name="Sadowski N."/>
            <person name="Timp W."/>
            <person name="Ptitsyn A."/>
            <person name="Khanna P."/>
            <person name="Romanova D.Y."/>
            <person name="Williams P."/>
            <person name="Greenwood S.J."/>
            <person name="Moroz L.L."/>
            <person name="Walt D.R."/>
            <person name="Bodnar A.G."/>
        </authorList>
    </citation>
    <scope>NUCLEOTIDE SEQUENCE</scope>
    <source>
        <strain evidence="2">GMGI-L3</strain>
    </source>
</reference>
<dbReference type="Pfam" id="PF00106">
    <property type="entry name" value="adh_short"/>
    <property type="match status" value="1"/>
</dbReference>
<evidence type="ECO:0000256" key="1">
    <source>
        <dbReference type="ARBA" id="ARBA00023002"/>
    </source>
</evidence>
<dbReference type="InterPro" id="IPR036291">
    <property type="entry name" value="NAD(P)-bd_dom_sf"/>
</dbReference>
<dbReference type="PRINTS" id="PR00081">
    <property type="entry name" value="GDHRDH"/>
</dbReference>
<dbReference type="GO" id="GO:0016491">
    <property type="term" value="F:oxidoreductase activity"/>
    <property type="evidence" value="ECO:0007669"/>
    <property type="project" value="UniProtKB-KW"/>
</dbReference>
<gene>
    <name evidence="2" type="primary">RDH11-L6</name>
    <name evidence="2" type="ORF">Hamer_G027273</name>
</gene>
<protein>
    <submittedName>
        <fullName evidence="2">Retinol dehydrogenase 11-like 6</fullName>
    </submittedName>
</protein>
<dbReference type="PANTHER" id="PTHR43157:SF31">
    <property type="entry name" value="PHOSPHATIDYLINOSITOL-GLYCAN BIOSYNTHESIS CLASS F PROTEIN"/>
    <property type="match status" value="1"/>
</dbReference>
<feature type="non-terminal residue" evidence="2">
    <location>
        <position position="274"/>
    </location>
</feature>